<name>A0A1I3G3J7_9PLAN</name>
<evidence type="ECO:0000256" key="3">
    <source>
        <dbReference type="ARBA" id="ARBA00024247"/>
    </source>
</evidence>
<dbReference type="STRING" id="1576369.SAMN05421753_106164"/>
<dbReference type="EMBL" id="FOQD01000006">
    <property type="protein sequence ID" value="SFI18055.1"/>
    <property type="molecule type" value="Genomic_DNA"/>
</dbReference>
<dbReference type="Pfam" id="PF02597">
    <property type="entry name" value="ThiS"/>
    <property type="match status" value="1"/>
</dbReference>
<dbReference type="InterPro" id="IPR003749">
    <property type="entry name" value="ThiS/MoaD-like"/>
</dbReference>
<proteinExistence type="inferred from homology"/>
<sequence length="81" mass="8488">MMVTVRLFAAAKDLAGADTLAVLLEEPATVFELKRQLGVVCPALIPLLPRLFVAVNENYVHDAAVIPQGASIACFPPVSGG</sequence>
<gene>
    <name evidence="4" type="ORF">SAMN05421753_106164</name>
</gene>
<keyword evidence="1" id="KW-0547">Nucleotide-binding</keyword>
<dbReference type="CDD" id="cd00754">
    <property type="entry name" value="Ubl_MoaD"/>
    <property type="match status" value="1"/>
</dbReference>
<dbReference type="InterPro" id="IPR016155">
    <property type="entry name" value="Mopterin_synth/thiamin_S_b"/>
</dbReference>
<accession>A0A1I3G3J7</accession>
<dbReference type="GO" id="GO:0006777">
    <property type="term" value="P:Mo-molybdopterin cofactor biosynthetic process"/>
    <property type="evidence" value="ECO:0007669"/>
    <property type="project" value="InterPro"/>
</dbReference>
<dbReference type="GO" id="GO:0000166">
    <property type="term" value="F:nucleotide binding"/>
    <property type="evidence" value="ECO:0007669"/>
    <property type="project" value="UniProtKB-KW"/>
</dbReference>
<dbReference type="Gene3D" id="3.10.20.30">
    <property type="match status" value="1"/>
</dbReference>
<dbReference type="AlphaFoldDB" id="A0A1I3G3J7"/>
<evidence type="ECO:0000313" key="4">
    <source>
        <dbReference type="EMBL" id="SFI18055.1"/>
    </source>
</evidence>
<evidence type="ECO:0000256" key="2">
    <source>
        <dbReference type="ARBA" id="ARBA00024200"/>
    </source>
</evidence>
<dbReference type="RefSeq" id="WP_175517310.1">
    <property type="nucleotide sequence ID" value="NZ_FOQD01000006.1"/>
</dbReference>
<dbReference type="GO" id="GO:1990133">
    <property type="term" value="C:molybdopterin adenylyltransferase complex"/>
    <property type="evidence" value="ECO:0007669"/>
    <property type="project" value="TreeGrafter"/>
</dbReference>
<evidence type="ECO:0000313" key="5">
    <source>
        <dbReference type="Proteomes" id="UP000199518"/>
    </source>
</evidence>
<organism evidence="4 5">
    <name type="scientific">Planctomicrobium piriforme</name>
    <dbReference type="NCBI Taxonomy" id="1576369"/>
    <lineage>
        <taxon>Bacteria</taxon>
        <taxon>Pseudomonadati</taxon>
        <taxon>Planctomycetota</taxon>
        <taxon>Planctomycetia</taxon>
        <taxon>Planctomycetales</taxon>
        <taxon>Planctomycetaceae</taxon>
        <taxon>Planctomicrobium</taxon>
    </lineage>
</organism>
<reference evidence="5" key="1">
    <citation type="submission" date="2016-10" db="EMBL/GenBank/DDBJ databases">
        <authorList>
            <person name="Varghese N."/>
            <person name="Submissions S."/>
        </authorList>
    </citation>
    <scope>NUCLEOTIDE SEQUENCE [LARGE SCALE GENOMIC DNA]</scope>
    <source>
        <strain evidence="5">DSM 26348</strain>
    </source>
</reference>
<dbReference type="PANTHER" id="PTHR33359:SF1">
    <property type="entry name" value="MOLYBDOPTERIN SYNTHASE SULFUR CARRIER SUBUNIT"/>
    <property type="match status" value="1"/>
</dbReference>
<keyword evidence="5" id="KW-1185">Reference proteome</keyword>
<dbReference type="SUPFAM" id="SSF54285">
    <property type="entry name" value="MoaD/ThiS"/>
    <property type="match status" value="1"/>
</dbReference>
<dbReference type="PANTHER" id="PTHR33359">
    <property type="entry name" value="MOLYBDOPTERIN SYNTHASE SULFUR CARRIER SUBUNIT"/>
    <property type="match status" value="1"/>
</dbReference>
<comment type="similarity">
    <text evidence="2">Belongs to the MoaD family.</text>
</comment>
<dbReference type="InterPro" id="IPR044672">
    <property type="entry name" value="MOCS2A"/>
</dbReference>
<dbReference type="Proteomes" id="UP000199518">
    <property type="component" value="Unassembled WGS sequence"/>
</dbReference>
<protein>
    <recommendedName>
        <fullName evidence="3">Molybdopterin synthase sulfur carrier subunit</fullName>
    </recommendedName>
</protein>
<evidence type="ECO:0000256" key="1">
    <source>
        <dbReference type="ARBA" id="ARBA00022741"/>
    </source>
</evidence>
<dbReference type="InterPro" id="IPR012675">
    <property type="entry name" value="Beta-grasp_dom_sf"/>
</dbReference>